<feature type="region of interest" description="Disordered" evidence="1">
    <location>
        <begin position="1"/>
        <end position="69"/>
    </location>
</feature>
<evidence type="ECO:0000259" key="2">
    <source>
        <dbReference type="PROSITE" id="PS00028"/>
    </source>
</evidence>
<organism evidence="3 4">
    <name type="scientific">Triparma laevis f. longispina</name>
    <dbReference type="NCBI Taxonomy" id="1714387"/>
    <lineage>
        <taxon>Eukaryota</taxon>
        <taxon>Sar</taxon>
        <taxon>Stramenopiles</taxon>
        <taxon>Ochrophyta</taxon>
        <taxon>Bolidophyceae</taxon>
        <taxon>Parmales</taxon>
        <taxon>Triparmaceae</taxon>
        <taxon>Triparma</taxon>
    </lineage>
</organism>
<dbReference type="InterPro" id="IPR013087">
    <property type="entry name" value="Znf_C2H2_type"/>
</dbReference>
<dbReference type="EMBL" id="BRXW01000534">
    <property type="protein sequence ID" value="GMH63744.1"/>
    <property type="molecule type" value="Genomic_DNA"/>
</dbReference>
<name>A0A9W7A8A9_9STRA</name>
<dbReference type="Proteomes" id="UP001165122">
    <property type="component" value="Unassembled WGS sequence"/>
</dbReference>
<evidence type="ECO:0000256" key="1">
    <source>
        <dbReference type="SAM" id="MobiDB-lite"/>
    </source>
</evidence>
<proteinExistence type="predicted"/>
<evidence type="ECO:0000313" key="3">
    <source>
        <dbReference type="EMBL" id="GMH63744.1"/>
    </source>
</evidence>
<evidence type="ECO:0000313" key="4">
    <source>
        <dbReference type="Proteomes" id="UP001165122"/>
    </source>
</evidence>
<dbReference type="AlphaFoldDB" id="A0A9W7A8A9"/>
<accession>A0A9W7A8A9</accession>
<dbReference type="SMART" id="SM00355">
    <property type="entry name" value="ZnF_C2H2"/>
    <property type="match status" value="3"/>
</dbReference>
<sequence>MSADGEEGEGTKHKSLWFDGNETPRSVHEDDSTIAPHNIANDDWEDDSVAGGAGGDGVSARRKRGRQKIEGVERDKRGRIIRTCGIAGCQYKTGKPDQLKNHKATKHGINVVWFSCDQDNCNYKAKEAGSIKQKKRQIHNIGVVWHQCDSCDYKCKQAGSIKAHKKRKH</sequence>
<keyword evidence="4" id="KW-1185">Reference proteome</keyword>
<feature type="domain" description="C2H2-type" evidence="2">
    <location>
        <begin position="148"/>
        <end position="169"/>
    </location>
</feature>
<reference evidence="4" key="1">
    <citation type="journal article" date="2023" name="Commun. Biol.">
        <title>Genome analysis of Parmales, the sister group of diatoms, reveals the evolutionary specialization of diatoms from phago-mixotrophs to photoautotrophs.</title>
        <authorList>
            <person name="Ban H."/>
            <person name="Sato S."/>
            <person name="Yoshikawa S."/>
            <person name="Yamada K."/>
            <person name="Nakamura Y."/>
            <person name="Ichinomiya M."/>
            <person name="Sato N."/>
            <person name="Blanc-Mathieu R."/>
            <person name="Endo H."/>
            <person name="Kuwata A."/>
            <person name="Ogata H."/>
        </authorList>
    </citation>
    <scope>NUCLEOTIDE SEQUENCE [LARGE SCALE GENOMIC DNA]</scope>
    <source>
        <strain evidence="4">NIES 3700</strain>
    </source>
</reference>
<dbReference type="PROSITE" id="PS00028">
    <property type="entry name" value="ZINC_FINGER_C2H2_1"/>
    <property type="match status" value="1"/>
</dbReference>
<protein>
    <recommendedName>
        <fullName evidence="2">C2H2-type domain-containing protein</fullName>
    </recommendedName>
</protein>
<dbReference type="Gene3D" id="3.30.160.60">
    <property type="entry name" value="Classic Zinc Finger"/>
    <property type="match status" value="1"/>
</dbReference>
<comment type="caution">
    <text evidence="3">The sequence shown here is derived from an EMBL/GenBank/DDBJ whole genome shotgun (WGS) entry which is preliminary data.</text>
</comment>
<dbReference type="OrthoDB" id="8113227at2759"/>
<gene>
    <name evidence="3" type="ORF">TrLO_g573</name>
</gene>